<sequence>MLLTRQGLHPRPSEVHYFCITSAKPPLVKFLTINEGQERFAPNPNEDGMISLSLLGTWSGPMWNFSEHSLRTVLIALQSIVTDDPYHNVPALVRGRPDEGGAYNDYLLHETLRVTVCDEVEDALDPGSSYSPELRKFVLMTFLKFYKAHMRTVRLQMRRIVREVSDPIGRVRTTRLPFVLALPGCSLPGVGHRDTLPKKNAEASLFVKTGGSGGMAVDLATCAN</sequence>
<keyword evidence="4" id="KW-0963">Cytoplasm</keyword>
<dbReference type="PANTHER" id="PTHR46116">
    <property type="entry name" value="(E3-INDEPENDENT) E2 UBIQUITIN-CONJUGATING ENZYME"/>
    <property type="match status" value="1"/>
</dbReference>
<evidence type="ECO:0000256" key="13">
    <source>
        <dbReference type="ARBA" id="ARBA00042316"/>
    </source>
</evidence>
<comment type="caution">
    <text evidence="16">The sequence shown here is derived from an EMBL/GenBank/DDBJ whole genome shotgun (WGS) entry which is preliminary data.</text>
</comment>
<dbReference type="InterPro" id="IPR016135">
    <property type="entry name" value="UBQ-conjugating_enzyme/RWD"/>
</dbReference>
<keyword evidence="5" id="KW-0808">Transferase</keyword>
<keyword evidence="6" id="KW-0053">Apoptosis</keyword>
<dbReference type="AlphaFoldDB" id="A0A9J6D2N6"/>
<dbReference type="GO" id="GO:0004869">
    <property type="term" value="F:cysteine-type endopeptidase inhibitor activity"/>
    <property type="evidence" value="ECO:0007669"/>
    <property type="project" value="TreeGrafter"/>
</dbReference>
<reference evidence="16" key="1">
    <citation type="journal article" date="2020" name="Cell">
        <title>Large-Scale Comparative Analyses of Tick Genomes Elucidate Their Genetic Diversity and Vector Capacities.</title>
        <authorList>
            <consortium name="Tick Genome and Microbiome Consortium (TIGMIC)"/>
            <person name="Jia N."/>
            <person name="Wang J."/>
            <person name="Shi W."/>
            <person name="Du L."/>
            <person name="Sun Y."/>
            <person name="Zhan W."/>
            <person name="Jiang J.F."/>
            <person name="Wang Q."/>
            <person name="Zhang B."/>
            <person name="Ji P."/>
            <person name="Bell-Sakyi L."/>
            <person name="Cui X.M."/>
            <person name="Yuan T.T."/>
            <person name="Jiang B.G."/>
            <person name="Yang W.F."/>
            <person name="Lam T.T."/>
            <person name="Chang Q.C."/>
            <person name="Ding S.J."/>
            <person name="Wang X.J."/>
            <person name="Zhu J.G."/>
            <person name="Ruan X.D."/>
            <person name="Zhao L."/>
            <person name="Wei J.T."/>
            <person name="Ye R.Z."/>
            <person name="Que T.C."/>
            <person name="Du C.H."/>
            <person name="Zhou Y.H."/>
            <person name="Cheng J.X."/>
            <person name="Dai P.F."/>
            <person name="Guo W.B."/>
            <person name="Han X.H."/>
            <person name="Huang E.J."/>
            <person name="Li L.F."/>
            <person name="Wei W."/>
            <person name="Gao Y.C."/>
            <person name="Liu J.Z."/>
            <person name="Shao H.Z."/>
            <person name="Wang X."/>
            <person name="Wang C.C."/>
            <person name="Yang T.C."/>
            <person name="Huo Q.B."/>
            <person name="Li W."/>
            <person name="Chen H.Y."/>
            <person name="Chen S.E."/>
            <person name="Zhou L.G."/>
            <person name="Ni X.B."/>
            <person name="Tian J.H."/>
            <person name="Sheng Y."/>
            <person name="Liu T."/>
            <person name="Pan Y.S."/>
            <person name="Xia L.Y."/>
            <person name="Li J."/>
            <person name="Zhao F."/>
            <person name="Cao W.C."/>
        </authorList>
    </citation>
    <scope>NUCLEOTIDE SEQUENCE</scope>
    <source>
        <strain evidence="16">Rmic-2018</strain>
    </source>
</reference>
<dbReference type="VEuPathDB" id="VectorBase:LOC119182754"/>
<evidence type="ECO:0000256" key="7">
    <source>
        <dbReference type="ARBA" id="ARBA00022741"/>
    </source>
</evidence>
<dbReference type="GO" id="GO:0005737">
    <property type="term" value="C:cytoplasm"/>
    <property type="evidence" value="ECO:0007669"/>
    <property type="project" value="UniProtKB-SubCell"/>
</dbReference>
<dbReference type="EC" id="2.3.2.23" evidence="3"/>
<evidence type="ECO:0000256" key="4">
    <source>
        <dbReference type="ARBA" id="ARBA00022490"/>
    </source>
</evidence>
<evidence type="ECO:0000256" key="8">
    <source>
        <dbReference type="ARBA" id="ARBA00022786"/>
    </source>
</evidence>
<dbReference type="PROSITE" id="PS50127">
    <property type="entry name" value="UBC_2"/>
    <property type="match status" value="1"/>
</dbReference>
<evidence type="ECO:0000256" key="12">
    <source>
        <dbReference type="ARBA" id="ARBA00041798"/>
    </source>
</evidence>
<dbReference type="PANTHER" id="PTHR46116:SF26">
    <property type="entry name" value="UBIQUITIN-CONJUGATING ENZYME E2 Z"/>
    <property type="match status" value="1"/>
</dbReference>
<dbReference type="GO" id="GO:0005524">
    <property type="term" value="F:ATP binding"/>
    <property type="evidence" value="ECO:0007669"/>
    <property type="project" value="UniProtKB-KW"/>
</dbReference>
<evidence type="ECO:0000256" key="11">
    <source>
        <dbReference type="ARBA" id="ARBA00039894"/>
    </source>
</evidence>
<evidence type="ECO:0000256" key="6">
    <source>
        <dbReference type="ARBA" id="ARBA00022703"/>
    </source>
</evidence>
<evidence type="ECO:0000313" key="17">
    <source>
        <dbReference type="Proteomes" id="UP000821866"/>
    </source>
</evidence>
<protein>
    <recommendedName>
        <fullName evidence="11">Ubiquitin-conjugating enzyme E2 Z</fullName>
        <ecNumber evidence="3">2.3.2.23</ecNumber>
    </recommendedName>
    <alternativeName>
        <fullName evidence="12">E2 ubiquitin-conjugating enzyme Z</fullName>
    </alternativeName>
    <alternativeName>
        <fullName evidence="14">Ubiquitin carrier protein Z</fullName>
    </alternativeName>
    <alternativeName>
        <fullName evidence="13">Ubiquitin-protein ligase Z</fullName>
    </alternativeName>
</protein>
<keyword evidence="8" id="KW-0833">Ubl conjugation pathway</keyword>
<organism evidence="16 17">
    <name type="scientific">Rhipicephalus microplus</name>
    <name type="common">Cattle tick</name>
    <name type="synonym">Boophilus microplus</name>
    <dbReference type="NCBI Taxonomy" id="6941"/>
    <lineage>
        <taxon>Eukaryota</taxon>
        <taxon>Metazoa</taxon>
        <taxon>Ecdysozoa</taxon>
        <taxon>Arthropoda</taxon>
        <taxon>Chelicerata</taxon>
        <taxon>Arachnida</taxon>
        <taxon>Acari</taxon>
        <taxon>Parasitiformes</taxon>
        <taxon>Ixodida</taxon>
        <taxon>Ixodoidea</taxon>
        <taxon>Ixodidae</taxon>
        <taxon>Rhipicephalinae</taxon>
        <taxon>Rhipicephalus</taxon>
        <taxon>Boophilus</taxon>
    </lineage>
</organism>
<dbReference type="InterPro" id="IPR000608">
    <property type="entry name" value="UBC"/>
</dbReference>
<reference evidence="16" key="2">
    <citation type="submission" date="2021-09" db="EMBL/GenBank/DDBJ databases">
        <authorList>
            <person name="Jia N."/>
            <person name="Wang J."/>
            <person name="Shi W."/>
            <person name="Du L."/>
            <person name="Sun Y."/>
            <person name="Zhan W."/>
            <person name="Jiang J."/>
            <person name="Wang Q."/>
            <person name="Zhang B."/>
            <person name="Ji P."/>
            <person name="Sakyi L.B."/>
            <person name="Cui X."/>
            <person name="Yuan T."/>
            <person name="Jiang B."/>
            <person name="Yang W."/>
            <person name="Lam T.T.-Y."/>
            <person name="Chang Q."/>
            <person name="Ding S."/>
            <person name="Wang X."/>
            <person name="Zhu J."/>
            <person name="Ruan X."/>
            <person name="Zhao L."/>
            <person name="Wei J."/>
            <person name="Que T."/>
            <person name="Du C."/>
            <person name="Cheng J."/>
            <person name="Dai P."/>
            <person name="Han X."/>
            <person name="Huang E."/>
            <person name="Gao Y."/>
            <person name="Liu J."/>
            <person name="Shao H."/>
            <person name="Ye R."/>
            <person name="Li L."/>
            <person name="Wei W."/>
            <person name="Wang X."/>
            <person name="Wang C."/>
            <person name="Huo Q."/>
            <person name="Li W."/>
            <person name="Guo W."/>
            <person name="Chen H."/>
            <person name="Chen S."/>
            <person name="Zhou L."/>
            <person name="Zhou L."/>
            <person name="Ni X."/>
            <person name="Tian J."/>
            <person name="Zhou Y."/>
            <person name="Sheng Y."/>
            <person name="Liu T."/>
            <person name="Pan Y."/>
            <person name="Xia L."/>
            <person name="Li J."/>
            <person name="Zhao F."/>
            <person name="Cao W."/>
        </authorList>
    </citation>
    <scope>NUCLEOTIDE SEQUENCE</scope>
    <source>
        <strain evidence="16">Rmic-2018</strain>
        <tissue evidence="16">Larvae</tissue>
    </source>
</reference>
<accession>A0A9J6D2N6</accession>
<feature type="domain" description="UBC core" evidence="15">
    <location>
        <begin position="1"/>
        <end position="125"/>
    </location>
</feature>
<keyword evidence="17" id="KW-1185">Reference proteome</keyword>
<dbReference type="EMBL" id="JABSTU010001002">
    <property type="protein sequence ID" value="KAH7986716.1"/>
    <property type="molecule type" value="Genomic_DNA"/>
</dbReference>
<evidence type="ECO:0000256" key="2">
    <source>
        <dbReference type="ARBA" id="ARBA00004496"/>
    </source>
</evidence>
<evidence type="ECO:0000256" key="3">
    <source>
        <dbReference type="ARBA" id="ARBA00012486"/>
    </source>
</evidence>
<evidence type="ECO:0000256" key="10">
    <source>
        <dbReference type="ARBA" id="ARBA00023242"/>
    </source>
</evidence>
<dbReference type="GO" id="GO:0061631">
    <property type="term" value="F:ubiquitin conjugating enzyme activity"/>
    <property type="evidence" value="ECO:0007669"/>
    <property type="project" value="UniProtKB-EC"/>
</dbReference>
<gene>
    <name evidence="16" type="ORF">HPB51_026614</name>
</gene>
<evidence type="ECO:0000313" key="16">
    <source>
        <dbReference type="EMBL" id="KAH7986716.1"/>
    </source>
</evidence>
<keyword evidence="9" id="KW-0067">ATP-binding</keyword>
<evidence type="ECO:0000259" key="15">
    <source>
        <dbReference type="PROSITE" id="PS50127"/>
    </source>
</evidence>
<evidence type="ECO:0000256" key="14">
    <source>
        <dbReference type="ARBA" id="ARBA00042401"/>
    </source>
</evidence>
<name>A0A9J6D2N6_RHIMP</name>
<dbReference type="Proteomes" id="UP000821866">
    <property type="component" value="Unassembled WGS sequence"/>
</dbReference>
<dbReference type="GO" id="GO:0043066">
    <property type="term" value="P:negative regulation of apoptotic process"/>
    <property type="evidence" value="ECO:0007669"/>
    <property type="project" value="TreeGrafter"/>
</dbReference>
<comment type="subcellular location">
    <subcellularLocation>
        <location evidence="2">Cytoplasm</location>
    </subcellularLocation>
    <subcellularLocation>
        <location evidence="1">Nucleus</location>
    </subcellularLocation>
</comment>
<evidence type="ECO:0000256" key="5">
    <source>
        <dbReference type="ARBA" id="ARBA00022679"/>
    </source>
</evidence>
<dbReference type="GO" id="GO:0006915">
    <property type="term" value="P:apoptotic process"/>
    <property type="evidence" value="ECO:0007669"/>
    <property type="project" value="UniProtKB-KW"/>
</dbReference>
<keyword evidence="7" id="KW-0547">Nucleotide-binding</keyword>
<proteinExistence type="predicted"/>
<evidence type="ECO:0000256" key="9">
    <source>
        <dbReference type="ARBA" id="ARBA00022840"/>
    </source>
</evidence>
<dbReference type="SUPFAM" id="SSF54495">
    <property type="entry name" value="UBC-like"/>
    <property type="match status" value="1"/>
</dbReference>
<evidence type="ECO:0000256" key="1">
    <source>
        <dbReference type="ARBA" id="ARBA00004123"/>
    </source>
</evidence>
<dbReference type="Gene3D" id="3.10.110.10">
    <property type="entry name" value="Ubiquitin Conjugating Enzyme"/>
    <property type="match status" value="1"/>
</dbReference>
<dbReference type="GO" id="GO:0005634">
    <property type="term" value="C:nucleus"/>
    <property type="evidence" value="ECO:0007669"/>
    <property type="project" value="UniProtKB-SubCell"/>
</dbReference>
<keyword evidence="10" id="KW-0539">Nucleus</keyword>